<keyword evidence="3" id="KW-1185">Reference proteome</keyword>
<name>A0A6I4MB79_9ACTN</name>
<dbReference type="AlphaFoldDB" id="A0A6I4MB79"/>
<dbReference type="Gene3D" id="3.40.50.1820">
    <property type="entry name" value="alpha/beta hydrolase"/>
    <property type="match status" value="1"/>
</dbReference>
<evidence type="ECO:0000313" key="2">
    <source>
        <dbReference type="EMBL" id="MVZ99908.1"/>
    </source>
</evidence>
<dbReference type="GO" id="GO:0016787">
    <property type="term" value="F:hydrolase activity"/>
    <property type="evidence" value="ECO:0007669"/>
    <property type="project" value="UniProtKB-KW"/>
</dbReference>
<dbReference type="SUPFAM" id="SSF53474">
    <property type="entry name" value="alpha/beta-Hydrolases"/>
    <property type="match status" value="1"/>
</dbReference>
<evidence type="ECO:0000259" key="1">
    <source>
        <dbReference type="Pfam" id="PF12146"/>
    </source>
</evidence>
<proteinExistence type="predicted"/>
<dbReference type="InterPro" id="IPR029058">
    <property type="entry name" value="AB_hydrolase_fold"/>
</dbReference>
<keyword evidence="2" id="KW-0378">Hydrolase</keyword>
<gene>
    <name evidence="2" type="ORF">F8568_005835</name>
</gene>
<feature type="domain" description="Serine aminopeptidase S33" evidence="1">
    <location>
        <begin position="64"/>
        <end position="274"/>
    </location>
</feature>
<dbReference type="RefSeq" id="WP_151592126.1">
    <property type="nucleotide sequence ID" value="NZ_WBMS02000003.1"/>
</dbReference>
<evidence type="ECO:0000313" key="3">
    <source>
        <dbReference type="Proteomes" id="UP000462055"/>
    </source>
</evidence>
<protein>
    <submittedName>
        <fullName evidence="2">Alpha/beta fold hydrolase</fullName>
    </submittedName>
</protein>
<reference evidence="2" key="1">
    <citation type="submission" date="2019-12" db="EMBL/GenBank/DDBJ databases">
        <title>Actinomadura physcomitrii sp. nov., a novel actinomycete isolated from moss [Physcomitrium sphaericum (Ludw) Fuernr].</title>
        <authorList>
            <person name="Zhuang X."/>
        </authorList>
    </citation>
    <scope>NUCLEOTIDE SEQUENCE [LARGE SCALE GENOMIC DNA]</scope>
    <source>
        <strain evidence="2">LD22</strain>
    </source>
</reference>
<dbReference type="InterPro" id="IPR022742">
    <property type="entry name" value="Hydrolase_4"/>
</dbReference>
<organism evidence="2 3">
    <name type="scientific">Actinomadura physcomitrii</name>
    <dbReference type="NCBI Taxonomy" id="2650748"/>
    <lineage>
        <taxon>Bacteria</taxon>
        <taxon>Bacillati</taxon>
        <taxon>Actinomycetota</taxon>
        <taxon>Actinomycetes</taxon>
        <taxon>Streptosporangiales</taxon>
        <taxon>Thermomonosporaceae</taxon>
        <taxon>Actinomadura</taxon>
    </lineage>
</organism>
<accession>A0A6I4MB79</accession>
<dbReference type="EMBL" id="WBMS02000003">
    <property type="protein sequence ID" value="MVZ99908.1"/>
    <property type="molecule type" value="Genomic_DNA"/>
</dbReference>
<sequence>MIESEFEAEVSIPGLGDQRMAGTLFSPIPERLGPRPVAIVAVPGGTYDRSYWHLRVPTLSGYSFAEHAVTRGVMVLALDNLGTGASSRPADGRAITVHAMADAVGQATAVFERRLRLGSLPVLPALPDSRLAGLGHSLGGQIIVTAQARHRPFGRIGVLGGSFIGNTRIDAESERFAADALKAMAPATWDSGYLEVPRELLRGQFHDDDVPEAVLKAEEAGWTVLPRQAGITAIASGVLAAEAAQVEVPVLVAFSERDTSPAPRAELPLYERCRDLTFFGLTGSAHCHNAATTRHLLWDRLLDWTITSRDSERQR</sequence>
<dbReference type="Pfam" id="PF12146">
    <property type="entry name" value="Hydrolase_4"/>
    <property type="match status" value="1"/>
</dbReference>
<dbReference type="Proteomes" id="UP000462055">
    <property type="component" value="Unassembled WGS sequence"/>
</dbReference>
<comment type="caution">
    <text evidence="2">The sequence shown here is derived from an EMBL/GenBank/DDBJ whole genome shotgun (WGS) entry which is preliminary data.</text>
</comment>